<dbReference type="SUPFAM" id="SSF52540">
    <property type="entry name" value="P-loop containing nucleoside triphosphate hydrolases"/>
    <property type="match status" value="1"/>
</dbReference>
<dbReference type="GO" id="GO:0005524">
    <property type="term" value="F:ATP binding"/>
    <property type="evidence" value="ECO:0007669"/>
    <property type="project" value="InterPro"/>
</dbReference>
<dbReference type="SUPFAM" id="SSF56731">
    <property type="entry name" value="DNA primase core"/>
    <property type="match status" value="1"/>
</dbReference>
<sequence>MTDIINYIGQKGIDYKTEGDEIIITCPCCHKPKLYINISSGVFHCFVCQAEHVNCEFSKGHISKLKEMWGDVVQIQSVADRVEPNRNQQDTNLTNLVNRYHYELFNNKNALRYLLKRGINEESINRFKLGFVRMHSQDWLSIPSEEGGIPKLIKYRKIPPYENETLDKYIREKDSKSILFNGDIIDSNEEVILTEGEIDAITLIQNGYENVVGITGGAGTLLSQWYDKLLLLQKIYLVLDQDIAGQNAARDVWATRLGVSRCWNIELPKECDVNKFFESHSKKEFDEFISKAKRFKVEGIIPLREAFYEMYRRSQDIENIQKYRLPWESVNNLLNGGFVAKRLTVVGGIPGVGKTSLGMQILYHFATEYKLPGLFFCLEMPEVSLAVKILQISKGLTESEIDPSDGVIFADEYEDLPLYFGYSKKITPDIFYNTMKEARNRYGIRIGVFDNLQRMVRSDKESDIGVASGIMKDIAMDLNIMLIVISQPRKMNSEDDPTYDVLKGSSAIPADADEVILMHRKRMLDAKVSGKGNFSPITKIIVDKSRFARGGRCNLFFEGELSRFREVKSEDILQNDAENNKGDTV</sequence>
<dbReference type="PANTHER" id="PTHR12873">
    <property type="entry name" value="T7-LIKE MITOCHONDRIAL DNA HELICASE"/>
    <property type="match status" value="1"/>
</dbReference>
<dbReference type="PANTHER" id="PTHR12873:SF0">
    <property type="entry name" value="TWINKLE MTDNA HELICASE"/>
    <property type="match status" value="1"/>
</dbReference>
<dbReference type="CDD" id="cd01029">
    <property type="entry name" value="TOPRIM_primases"/>
    <property type="match status" value="1"/>
</dbReference>
<feature type="domain" description="SF4 helicase" evidence="1">
    <location>
        <begin position="316"/>
        <end position="571"/>
    </location>
</feature>
<dbReference type="InterPro" id="IPR027032">
    <property type="entry name" value="Twinkle-like"/>
</dbReference>
<dbReference type="Pfam" id="PF13155">
    <property type="entry name" value="Toprim_2"/>
    <property type="match status" value="1"/>
</dbReference>
<dbReference type="Pfam" id="PF03796">
    <property type="entry name" value="DnaB_C"/>
    <property type="match status" value="1"/>
</dbReference>
<dbReference type="InterPro" id="IPR007694">
    <property type="entry name" value="DNA_helicase_DnaB-like_C"/>
</dbReference>
<evidence type="ECO:0000259" key="1">
    <source>
        <dbReference type="PROSITE" id="PS51199"/>
    </source>
</evidence>
<dbReference type="GO" id="GO:0043139">
    <property type="term" value="F:5'-3' DNA helicase activity"/>
    <property type="evidence" value="ECO:0007669"/>
    <property type="project" value="InterPro"/>
</dbReference>
<dbReference type="GO" id="GO:0006260">
    <property type="term" value="P:DNA replication"/>
    <property type="evidence" value="ECO:0007669"/>
    <property type="project" value="InterPro"/>
</dbReference>
<dbReference type="PRINTS" id="PR01874">
    <property type="entry name" value="DNAREPAIRADA"/>
</dbReference>
<gene>
    <name evidence="2" type="ORF">TM448A00108_0052</name>
    <name evidence="3" type="ORF">TM448B00355_0025</name>
</gene>
<keyword evidence="2" id="KW-0378">Hydrolase</keyword>
<organism evidence="2">
    <name type="scientific">viral metagenome</name>
    <dbReference type="NCBI Taxonomy" id="1070528"/>
    <lineage>
        <taxon>unclassified sequences</taxon>
        <taxon>metagenomes</taxon>
        <taxon>organismal metagenomes</taxon>
    </lineage>
</organism>
<name>A0A6H1ZAX5_9ZZZZ</name>
<dbReference type="Gene3D" id="3.40.50.300">
    <property type="entry name" value="P-loop containing nucleotide triphosphate hydrolases"/>
    <property type="match status" value="1"/>
</dbReference>
<dbReference type="GO" id="GO:0008270">
    <property type="term" value="F:zinc ion binding"/>
    <property type="evidence" value="ECO:0007669"/>
    <property type="project" value="InterPro"/>
</dbReference>
<proteinExistence type="predicted"/>
<dbReference type="Gene3D" id="3.40.1360.10">
    <property type="match status" value="1"/>
</dbReference>
<evidence type="ECO:0000313" key="2">
    <source>
        <dbReference type="EMBL" id="QJA44425.1"/>
    </source>
</evidence>
<dbReference type="GO" id="GO:0003697">
    <property type="term" value="F:single-stranded DNA binding"/>
    <property type="evidence" value="ECO:0007669"/>
    <property type="project" value="InterPro"/>
</dbReference>
<dbReference type="AlphaFoldDB" id="A0A6H1ZAX5"/>
<dbReference type="PROSITE" id="PS51199">
    <property type="entry name" value="SF4_HELICASE"/>
    <property type="match status" value="1"/>
</dbReference>
<dbReference type="Gene3D" id="3.90.580.10">
    <property type="entry name" value="Zinc finger, CHC2-type domain"/>
    <property type="match status" value="1"/>
</dbReference>
<protein>
    <submittedName>
        <fullName evidence="2">Putative helicase</fullName>
    </submittedName>
</protein>
<keyword evidence="2" id="KW-0547">Nucleotide-binding</keyword>
<dbReference type="SUPFAM" id="SSF57783">
    <property type="entry name" value="Zinc beta-ribbon"/>
    <property type="match status" value="1"/>
</dbReference>
<evidence type="ECO:0000313" key="3">
    <source>
        <dbReference type="EMBL" id="QJH95172.1"/>
    </source>
</evidence>
<dbReference type="InterPro" id="IPR027417">
    <property type="entry name" value="P-loop_NTPase"/>
</dbReference>
<keyword evidence="2" id="KW-0347">Helicase</keyword>
<reference evidence="2" key="1">
    <citation type="submission" date="2020-03" db="EMBL/GenBank/DDBJ databases">
        <title>The deep terrestrial virosphere.</title>
        <authorList>
            <person name="Holmfeldt K."/>
            <person name="Nilsson E."/>
            <person name="Simone D."/>
            <person name="Lopez-Fernandez M."/>
            <person name="Wu X."/>
            <person name="de Brujin I."/>
            <person name="Lundin D."/>
            <person name="Andersson A."/>
            <person name="Bertilsson S."/>
            <person name="Dopson M."/>
        </authorList>
    </citation>
    <scope>NUCLEOTIDE SEQUENCE</scope>
    <source>
        <strain evidence="2">TM448A00108</strain>
        <strain evidence="3">TM448B00355</strain>
    </source>
</reference>
<dbReference type="EMBL" id="MT143976">
    <property type="protein sequence ID" value="QJA44425.1"/>
    <property type="molecule type" value="Genomic_DNA"/>
</dbReference>
<dbReference type="EMBL" id="MT144614">
    <property type="protein sequence ID" value="QJH95172.1"/>
    <property type="molecule type" value="Genomic_DNA"/>
</dbReference>
<dbReference type="InterPro" id="IPR036977">
    <property type="entry name" value="DNA_primase_Znf_CHC2"/>
</dbReference>
<accession>A0A6H1ZAX5</accession>
<dbReference type="InterPro" id="IPR034154">
    <property type="entry name" value="TOPRIM_DnaG/twinkle"/>
</dbReference>
<keyword evidence="2" id="KW-0067">ATP-binding</keyword>